<accession>A0AAN8ZH95</accession>
<gene>
    <name evidence="2" type="ORF">RJ641_031205</name>
</gene>
<protein>
    <submittedName>
        <fullName evidence="2">HAT, C-terminal dimerization domain</fullName>
    </submittedName>
</protein>
<feature type="domain" description="HAT C-terminal dimerisation" evidence="1">
    <location>
        <begin position="5"/>
        <end position="49"/>
    </location>
</feature>
<keyword evidence="3" id="KW-1185">Reference proteome</keyword>
<comment type="caution">
    <text evidence="2">The sequence shown here is derived from an EMBL/GenBank/DDBJ whole genome shotgun (WGS) entry which is preliminary data.</text>
</comment>
<dbReference type="AlphaFoldDB" id="A0AAN8ZH95"/>
<sequence length="66" mass="7319">CCNGARDILSIPVSTITSESIFNVEGWVLDLNRSSLRPEAPEALVCTHKTEMKLEELTEDIMELGI</sequence>
<dbReference type="InterPro" id="IPR012337">
    <property type="entry name" value="RNaseH-like_sf"/>
</dbReference>
<dbReference type="Proteomes" id="UP001370490">
    <property type="component" value="Unassembled WGS sequence"/>
</dbReference>
<dbReference type="Pfam" id="PF05699">
    <property type="entry name" value="Dimer_Tnp_hAT"/>
    <property type="match status" value="1"/>
</dbReference>
<dbReference type="SUPFAM" id="SSF53098">
    <property type="entry name" value="Ribonuclease H-like"/>
    <property type="match status" value="1"/>
</dbReference>
<dbReference type="PANTHER" id="PTHR23272">
    <property type="entry name" value="BED FINGER-RELATED"/>
    <property type="match status" value="1"/>
</dbReference>
<evidence type="ECO:0000259" key="1">
    <source>
        <dbReference type="Pfam" id="PF05699"/>
    </source>
</evidence>
<name>A0AAN8ZH95_9MAGN</name>
<dbReference type="EMBL" id="JBAMMX010000006">
    <property type="protein sequence ID" value="KAK6937697.1"/>
    <property type="molecule type" value="Genomic_DNA"/>
</dbReference>
<dbReference type="GO" id="GO:0046983">
    <property type="term" value="F:protein dimerization activity"/>
    <property type="evidence" value="ECO:0007669"/>
    <property type="project" value="InterPro"/>
</dbReference>
<evidence type="ECO:0000313" key="2">
    <source>
        <dbReference type="EMBL" id="KAK6937697.1"/>
    </source>
</evidence>
<evidence type="ECO:0000313" key="3">
    <source>
        <dbReference type="Proteomes" id="UP001370490"/>
    </source>
</evidence>
<proteinExistence type="predicted"/>
<dbReference type="InterPro" id="IPR008906">
    <property type="entry name" value="HATC_C_dom"/>
</dbReference>
<feature type="non-terminal residue" evidence="2">
    <location>
        <position position="1"/>
    </location>
</feature>
<organism evidence="2 3">
    <name type="scientific">Dillenia turbinata</name>
    <dbReference type="NCBI Taxonomy" id="194707"/>
    <lineage>
        <taxon>Eukaryota</taxon>
        <taxon>Viridiplantae</taxon>
        <taxon>Streptophyta</taxon>
        <taxon>Embryophyta</taxon>
        <taxon>Tracheophyta</taxon>
        <taxon>Spermatophyta</taxon>
        <taxon>Magnoliopsida</taxon>
        <taxon>eudicotyledons</taxon>
        <taxon>Gunneridae</taxon>
        <taxon>Pentapetalae</taxon>
        <taxon>Dilleniales</taxon>
        <taxon>Dilleniaceae</taxon>
        <taxon>Dillenia</taxon>
    </lineage>
</organism>
<reference evidence="2 3" key="1">
    <citation type="submission" date="2023-12" db="EMBL/GenBank/DDBJ databases">
        <title>A high-quality genome assembly for Dillenia turbinata (Dilleniales).</title>
        <authorList>
            <person name="Chanderbali A."/>
        </authorList>
    </citation>
    <scope>NUCLEOTIDE SEQUENCE [LARGE SCALE GENOMIC DNA]</scope>
    <source>
        <strain evidence="2">LSX21</strain>
        <tissue evidence="2">Leaf</tissue>
    </source>
</reference>